<accession>A0A1F4SPY7</accession>
<sequence length="97" mass="11297">MEVNKINAALNLNDIKTKQSQPQEINGQNFLQSLRGFILRADKVVRGNEIYASDMSKARLKADWEKEPKIDEEEECLKNIFKRLSKIKNILNDKSYK</sequence>
<dbReference type="STRING" id="1802579.A2310_00455"/>
<name>A0A1F4SPY7_UNCSA</name>
<evidence type="ECO:0000313" key="1">
    <source>
        <dbReference type="EMBL" id="OGC21763.1"/>
    </source>
</evidence>
<reference evidence="1 2" key="1">
    <citation type="journal article" date="2016" name="Nat. Commun.">
        <title>Thousands of microbial genomes shed light on interconnected biogeochemical processes in an aquifer system.</title>
        <authorList>
            <person name="Anantharaman K."/>
            <person name="Brown C.T."/>
            <person name="Hug L.A."/>
            <person name="Sharon I."/>
            <person name="Castelle C.J."/>
            <person name="Probst A.J."/>
            <person name="Thomas B.C."/>
            <person name="Singh A."/>
            <person name="Wilkins M.J."/>
            <person name="Karaoz U."/>
            <person name="Brodie E.L."/>
            <person name="Williams K.H."/>
            <person name="Hubbard S.S."/>
            <person name="Banfield J.F."/>
        </authorList>
    </citation>
    <scope>NUCLEOTIDE SEQUENCE [LARGE SCALE GENOMIC DNA]</scope>
</reference>
<proteinExistence type="predicted"/>
<dbReference type="EMBL" id="MEUB01000036">
    <property type="protein sequence ID" value="OGC21763.1"/>
    <property type="molecule type" value="Genomic_DNA"/>
</dbReference>
<dbReference type="AlphaFoldDB" id="A0A1F4SPY7"/>
<organism evidence="1 2">
    <name type="scientific">candidate division WOR-1 bacterium RIFOXYB2_FULL_37_13</name>
    <dbReference type="NCBI Taxonomy" id="1802579"/>
    <lineage>
        <taxon>Bacteria</taxon>
        <taxon>Bacillati</taxon>
        <taxon>Saganbacteria</taxon>
    </lineage>
</organism>
<comment type="caution">
    <text evidence="1">The sequence shown here is derived from an EMBL/GenBank/DDBJ whole genome shotgun (WGS) entry which is preliminary data.</text>
</comment>
<dbReference type="Proteomes" id="UP000178417">
    <property type="component" value="Unassembled WGS sequence"/>
</dbReference>
<protein>
    <submittedName>
        <fullName evidence="1">Uncharacterized protein</fullName>
    </submittedName>
</protein>
<evidence type="ECO:0000313" key="2">
    <source>
        <dbReference type="Proteomes" id="UP000178417"/>
    </source>
</evidence>
<gene>
    <name evidence="1" type="ORF">A2310_00455</name>
</gene>